<dbReference type="Pfam" id="PF01381">
    <property type="entry name" value="HTH_3"/>
    <property type="match status" value="1"/>
</dbReference>
<dbReference type="SUPFAM" id="SSF47413">
    <property type="entry name" value="lambda repressor-like DNA-binding domains"/>
    <property type="match status" value="1"/>
</dbReference>
<dbReference type="PROSITE" id="PS50943">
    <property type="entry name" value="HTH_CROC1"/>
    <property type="match status" value="1"/>
</dbReference>
<dbReference type="InParanoid" id="A0A5R8Q6Q0"/>
<dbReference type="AlphaFoldDB" id="A0A5R8Q6Q0"/>
<name>A0A5R8Q6Q0_9FIRM</name>
<dbReference type="GO" id="GO:0003677">
    <property type="term" value="F:DNA binding"/>
    <property type="evidence" value="ECO:0007669"/>
    <property type="project" value="InterPro"/>
</dbReference>
<dbReference type="Gene3D" id="1.10.260.40">
    <property type="entry name" value="lambda repressor-like DNA-binding domains"/>
    <property type="match status" value="1"/>
</dbReference>
<gene>
    <name evidence="2" type="ORF">FEZ08_11995</name>
</gene>
<feature type="domain" description="HTH cro/C1-type" evidence="1">
    <location>
        <begin position="17"/>
        <end position="74"/>
    </location>
</feature>
<dbReference type="InterPro" id="IPR001387">
    <property type="entry name" value="Cro/C1-type_HTH"/>
</dbReference>
<dbReference type="EMBL" id="VBWP01000021">
    <property type="protein sequence ID" value="TLG70263.1"/>
    <property type="molecule type" value="Genomic_DNA"/>
</dbReference>
<dbReference type="InterPro" id="IPR010982">
    <property type="entry name" value="Lambda_DNA-bd_dom_sf"/>
</dbReference>
<dbReference type="SMART" id="SM00530">
    <property type="entry name" value="HTH_XRE"/>
    <property type="match status" value="1"/>
</dbReference>
<evidence type="ECO:0000313" key="3">
    <source>
        <dbReference type="Proteomes" id="UP000306912"/>
    </source>
</evidence>
<protein>
    <submittedName>
        <fullName evidence="2">Helix-turn-helix transcriptional regulator</fullName>
    </submittedName>
</protein>
<dbReference type="Proteomes" id="UP000306912">
    <property type="component" value="Unassembled WGS sequence"/>
</dbReference>
<comment type="caution">
    <text evidence="2">The sequence shown here is derived from an EMBL/GenBank/DDBJ whole genome shotgun (WGS) entry which is preliminary data.</text>
</comment>
<reference evidence="2 3" key="1">
    <citation type="submission" date="2019-05" db="EMBL/GenBank/DDBJ databases">
        <title>Culicoidintestinum kansasii gen. nov., sp. nov. from the gastrointestinal tract of the biting midge, Culicoides sonorensis.</title>
        <authorList>
            <person name="Neupane S."/>
            <person name="Ghosh A."/>
            <person name="Gunther S."/>
            <person name="Martin K."/>
            <person name="Zurek L."/>
        </authorList>
    </citation>
    <scope>NUCLEOTIDE SEQUENCE [LARGE SCALE GENOMIC DNA]</scope>
    <source>
        <strain evidence="2 3">CS-1</strain>
    </source>
</reference>
<proteinExistence type="predicted"/>
<dbReference type="RefSeq" id="WP_138192738.1">
    <property type="nucleotide sequence ID" value="NZ_VBWP01000021.1"/>
</dbReference>
<sequence>MKEKKKKQTGLSLGEAIKYFRELKGFKMTDLVARMNPQISTTTLQNIENGNTKDPAFSKIIDILDILGFELEDLRYAMSNDIETEALNLLYECQYYGRQNDFKSVLLILPKITEEMIAKLSSTQKQQYYIYKSYALFKDHNIKEAKRVLTFAQAFTALKDSPIITFQEAKIYNYKAMFGFDGALDELKSIVEQVLDSKFFDNSADHSLAVLLLINAICYLNYFSLKSNFKSTGKYSLEICDDLYKYADKGYKRAREHMNFKFFPTLITFRSVSAYLRQNNDITELEDIKRARRLAKDLELEDEIDEINEILDNLKIRI</sequence>
<evidence type="ECO:0000259" key="1">
    <source>
        <dbReference type="PROSITE" id="PS50943"/>
    </source>
</evidence>
<accession>A0A5R8Q6Q0</accession>
<organism evidence="2 3">
    <name type="scientific">Culicoidibacter larvae</name>
    <dbReference type="NCBI Taxonomy" id="2579976"/>
    <lineage>
        <taxon>Bacteria</taxon>
        <taxon>Bacillati</taxon>
        <taxon>Bacillota</taxon>
        <taxon>Culicoidibacteria</taxon>
        <taxon>Culicoidibacterales</taxon>
        <taxon>Culicoidibacteraceae</taxon>
        <taxon>Culicoidibacter</taxon>
    </lineage>
</organism>
<keyword evidence="3" id="KW-1185">Reference proteome</keyword>
<evidence type="ECO:0000313" key="2">
    <source>
        <dbReference type="EMBL" id="TLG70263.1"/>
    </source>
</evidence>